<dbReference type="PANTHER" id="PTHR21859:SF51">
    <property type="entry name" value="RIKEN CDNA 1700014D04 GENE"/>
    <property type="match status" value="1"/>
</dbReference>
<feature type="non-terminal residue" evidence="3">
    <location>
        <position position="267"/>
    </location>
</feature>
<evidence type="ECO:0000256" key="2">
    <source>
        <dbReference type="SAM" id="MobiDB-lite"/>
    </source>
</evidence>
<evidence type="ECO:0000313" key="4">
    <source>
        <dbReference type="Proteomes" id="UP000335636"/>
    </source>
</evidence>
<comment type="similarity">
    <text evidence="1">Belongs to the SPATA31 family.</text>
</comment>
<reference evidence="3" key="1">
    <citation type="submission" date="2019-04" db="EMBL/GenBank/DDBJ databases">
        <authorList>
            <person name="Alioto T."/>
            <person name="Alioto T."/>
        </authorList>
    </citation>
    <scope>NUCLEOTIDE SEQUENCE [LARGE SCALE GENOMIC DNA]</scope>
</reference>
<sequence>KVQDILRQPCCDTDHEVTENVQTIENGSQTCLPNTGRIKDKVSHTDTVSEERDSPEQVIRQDGDGDKSKDEMVSLSHRTDMHEGKMMVGKNKNSEHYSTFDMCKQIFKAHELCNLQSQIGTISTTSKLEDSQKISVSVSKIETIPATQCTPPIIIPEDLTQLDLKRQVSFKLVNKSLSQAQGFPRDVVLPLYNVNSDSSLSHSKSDSSEDMKVFQQLHFHLNDSRTNMCKQQELWFPKHILWNCWDMRFPPAERKMSPLICKGGKYR</sequence>
<dbReference type="PANTHER" id="PTHR21859">
    <property type="entry name" value="ACROSOME-SPECIFIC PROTEIN"/>
    <property type="match status" value="1"/>
</dbReference>
<evidence type="ECO:0000256" key="1">
    <source>
        <dbReference type="ARBA" id="ARBA00035009"/>
    </source>
</evidence>
<evidence type="ECO:0000313" key="3">
    <source>
        <dbReference type="EMBL" id="VTJ90363.1"/>
    </source>
</evidence>
<organism evidence="3 4">
    <name type="scientific">Marmota monax</name>
    <name type="common">Woodchuck</name>
    <dbReference type="NCBI Taxonomy" id="9995"/>
    <lineage>
        <taxon>Eukaryota</taxon>
        <taxon>Metazoa</taxon>
        <taxon>Chordata</taxon>
        <taxon>Craniata</taxon>
        <taxon>Vertebrata</taxon>
        <taxon>Euteleostomi</taxon>
        <taxon>Mammalia</taxon>
        <taxon>Eutheria</taxon>
        <taxon>Euarchontoglires</taxon>
        <taxon>Glires</taxon>
        <taxon>Rodentia</taxon>
        <taxon>Sciuromorpha</taxon>
        <taxon>Sciuridae</taxon>
        <taxon>Xerinae</taxon>
        <taxon>Marmotini</taxon>
        <taxon>Marmota</taxon>
    </lineage>
</organism>
<protein>
    <submittedName>
        <fullName evidence="3">Uncharacterized protein</fullName>
    </submittedName>
</protein>
<keyword evidence="4" id="KW-1185">Reference proteome</keyword>
<comment type="caution">
    <text evidence="3">The sequence shown here is derived from an EMBL/GenBank/DDBJ whole genome shotgun (WGS) entry which is preliminary data.</text>
</comment>
<dbReference type="Proteomes" id="UP000335636">
    <property type="component" value="Unassembled WGS sequence"/>
</dbReference>
<proteinExistence type="inferred from homology"/>
<feature type="region of interest" description="Disordered" evidence="2">
    <location>
        <begin position="35"/>
        <end position="70"/>
    </location>
</feature>
<name>A0A5E4D7Z3_MARMO</name>
<dbReference type="EMBL" id="CABDUW010004410">
    <property type="protein sequence ID" value="VTJ90363.1"/>
    <property type="molecule type" value="Genomic_DNA"/>
</dbReference>
<accession>A0A5E4D7Z3</accession>
<feature type="non-terminal residue" evidence="3">
    <location>
        <position position="1"/>
    </location>
</feature>
<dbReference type="AlphaFoldDB" id="A0A5E4D7Z3"/>
<feature type="compositionally biased region" description="Basic and acidic residues" evidence="2">
    <location>
        <begin position="37"/>
        <end position="70"/>
    </location>
</feature>
<gene>
    <name evidence="3" type="ORF">MONAX_5E025738</name>
</gene>